<dbReference type="OrthoDB" id="9815923at2"/>
<dbReference type="PANTHER" id="PTHR43630:SF2">
    <property type="entry name" value="GLYCOSYLTRANSFERASE"/>
    <property type="match status" value="1"/>
</dbReference>
<dbReference type="KEGG" id="cak:Caul_2725"/>
<gene>
    <name evidence="3" type="ordered locus">Caul_2725</name>
</gene>
<dbReference type="SUPFAM" id="SSF53448">
    <property type="entry name" value="Nucleotide-diphospho-sugar transferases"/>
    <property type="match status" value="1"/>
</dbReference>
<dbReference type="CDD" id="cd02511">
    <property type="entry name" value="Beta4Glucosyltransferase"/>
    <property type="match status" value="1"/>
</dbReference>
<dbReference type="InterPro" id="IPR029044">
    <property type="entry name" value="Nucleotide-diphossugar_trans"/>
</dbReference>
<evidence type="ECO:0000313" key="3">
    <source>
        <dbReference type="EMBL" id="ABZ71852.1"/>
    </source>
</evidence>
<dbReference type="AlphaFoldDB" id="B0SYA5"/>
<evidence type="ECO:0000259" key="2">
    <source>
        <dbReference type="Pfam" id="PF00535"/>
    </source>
</evidence>
<comment type="similarity">
    <text evidence="1">Belongs to the glycosyltransferase 2 family. WaaE/KdtX subfamily.</text>
</comment>
<sequence length="278" mass="30358">MPVLSGLVCAHNEEARIAQCLARLAFCDEIVVVADRCTDRTVAIARKMGARIVSGIFPVEGLRKEAGVAACRGEWIIELDADEAVSPALADEIRQTVAGTSAGDWYQVPVDNFVGEQLVRHGWGGSFGASSVARLFRKGVKSWKSERVHPGTTFTGVYGGRLNNAILHKVDDDIADMVQRLNRYTALRGQDLADSGKIKSLWDDLFRGVRRFYKCYVSRKGYKEGDMGFLIAVMAGLYPLLSNLKAREIRALTRQNGLTVRASGDGLIGDDARLGHSA</sequence>
<accession>B0SYA5</accession>
<dbReference type="STRING" id="366602.Caul_2725"/>
<proteinExistence type="inferred from homology"/>
<dbReference type="HOGENOM" id="CLU_065962_1_0_5"/>
<dbReference type="Gene3D" id="3.90.550.10">
    <property type="entry name" value="Spore Coat Polysaccharide Biosynthesis Protein SpsA, Chain A"/>
    <property type="match status" value="1"/>
</dbReference>
<dbReference type="InterPro" id="IPR001173">
    <property type="entry name" value="Glyco_trans_2-like"/>
</dbReference>
<organism evidence="3">
    <name type="scientific">Caulobacter sp. (strain K31)</name>
    <dbReference type="NCBI Taxonomy" id="366602"/>
    <lineage>
        <taxon>Bacteria</taxon>
        <taxon>Pseudomonadati</taxon>
        <taxon>Pseudomonadota</taxon>
        <taxon>Alphaproteobacteria</taxon>
        <taxon>Caulobacterales</taxon>
        <taxon>Caulobacteraceae</taxon>
        <taxon>Caulobacter</taxon>
    </lineage>
</organism>
<evidence type="ECO:0000256" key="1">
    <source>
        <dbReference type="ARBA" id="ARBA00038494"/>
    </source>
</evidence>
<dbReference type="eggNOG" id="COG0463">
    <property type="taxonomic scope" value="Bacteria"/>
</dbReference>
<protein>
    <submittedName>
        <fullName evidence="3">Glycosyl transferase family 2</fullName>
    </submittedName>
</protein>
<dbReference type="EMBL" id="CP000927">
    <property type="protein sequence ID" value="ABZ71852.1"/>
    <property type="molecule type" value="Genomic_DNA"/>
</dbReference>
<keyword evidence="3" id="KW-0808">Transferase</keyword>
<reference evidence="3" key="1">
    <citation type="submission" date="2008-01" db="EMBL/GenBank/DDBJ databases">
        <title>Complete sequence of chromosome of Caulobacter sp. K31.</title>
        <authorList>
            <consortium name="US DOE Joint Genome Institute"/>
            <person name="Copeland A."/>
            <person name="Lucas S."/>
            <person name="Lapidus A."/>
            <person name="Barry K."/>
            <person name="Glavina del Rio T."/>
            <person name="Dalin E."/>
            <person name="Tice H."/>
            <person name="Pitluck S."/>
            <person name="Bruce D."/>
            <person name="Goodwin L."/>
            <person name="Thompson L.S."/>
            <person name="Brettin T."/>
            <person name="Detter J.C."/>
            <person name="Han C."/>
            <person name="Schmutz J."/>
            <person name="Larimer F."/>
            <person name="Land M."/>
            <person name="Hauser L."/>
            <person name="Kyrpides N."/>
            <person name="Kim E."/>
            <person name="Stephens C."/>
            <person name="Richardson P."/>
        </authorList>
    </citation>
    <scope>NUCLEOTIDE SEQUENCE [LARGE SCALE GENOMIC DNA]</scope>
    <source>
        <strain evidence="3">K31</strain>
    </source>
</reference>
<feature type="domain" description="Glycosyltransferase 2-like" evidence="2">
    <location>
        <begin position="7"/>
        <end position="107"/>
    </location>
</feature>
<dbReference type="PANTHER" id="PTHR43630">
    <property type="entry name" value="POLY-BETA-1,6-N-ACETYL-D-GLUCOSAMINE SYNTHASE"/>
    <property type="match status" value="1"/>
</dbReference>
<name>B0SYA5_CAUSK</name>
<dbReference type="CAZy" id="GT2">
    <property type="family name" value="Glycosyltransferase Family 2"/>
</dbReference>
<dbReference type="GO" id="GO:0016740">
    <property type="term" value="F:transferase activity"/>
    <property type="evidence" value="ECO:0007669"/>
    <property type="project" value="UniProtKB-KW"/>
</dbReference>
<dbReference type="Pfam" id="PF00535">
    <property type="entry name" value="Glycos_transf_2"/>
    <property type="match status" value="1"/>
</dbReference>